<dbReference type="EC" id="3.5.99.6" evidence="3"/>
<dbReference type="GO" id="GO:0006043">
    <property type="term" value="P:glucosamine catabolic process"/>
    <property type="evidence" value="ECO:0007669"/>
    <property type="project" value="TreeGrafter"/>
</dbReference>
<dbReference type="GO" id="GO:0006046">
    <property type="term" value="P:N-acetylglucosamine catabolic process"/>
    <property type="evidence" value="ECO:0007669"/>
    <property type="project" value="TreeGrafter"/>
</dbReference>
<dbReference type="PANTHER" id="PTHR11280:SF5">
    <property type="entry name" value="GLUCOSAMINE-6-PHOSPHATE ISOMERASE"/>
    <property type="match status" value="1"/>
</dbReference>
<comment type="caution">
    <text evidence="3">The sequence shown here is derived from an EMBL/GenBank/DDBJ whole genome shotgun (WGS) entry which is preliminary data.</text>
</comment>
<dbReference type="InterPro" id="IPR037171">
    <property type="entry name" value="NagB/RpiA_transferase-like"/>
</dbReference>
<evidence type="ECO:0000259" key="2">
    <source>
        <dbReference type="Pfam" id="PF01182"/>
    </source>
</evidence>
<dbReference type="Gene3D" id="3.40.50.1360">
    <property type="match status" value="1"/>
</dbReference>
<dbReference type="GO" id="GO:0004342">
    <property type="term" value="F:glucosamine-6-phosphate deaminase activity"/>
    <property type="evidence" value="ECO:0007669"/>
    <property type="project" value="UniProtKB-EC"/>
</dbReference>
<dbReference type="InterPro" id="IPR004547">
    <property type="entry name" value="Glucosamine6P_isomerase"/>
</dbReference>
<keyword evidence="1 3" id="KW-0378">Hydrolase</keyword>
<feature type="domain" description="Glucosamine/galactosamine-6-phosphate isomerase" evidence="2">
    <location>
        <begin position="11"/>
        <end position="134"/>
    </location>
</feature>
<evidence type="ECO:0000256" key="1">
    <source>
        <dbReference type="ARBA" id="ARBA00022801"/>
    </source>
</evidence>
<gene>
    <name evidence="3" type="primary">nagB_2</name>
    <name evidence="3" type="ORF">BWY73_00664</name>
</gene>
<dbReference type="CDD" id="cd01399">
    <property type="entry name" value="GlcN6P_deaminase"/>
    <property type="match status" value="1"/>
</dbReference>
<dbReference type="Proteomes" id="UP000485484">
    <property type="component" value="Unassembled WGS sequence"/>
</dbReference>
<dbReference type="GO" id="GO:0042802">
    <property type="term" value="F:identical protein binding"/>
    <property type="evidence" value="ECO:0007669"/>
    <property type="project" value="TreeGrafter"/>
</dbReference>
<dbReference type="SUPFAM" id="SSF100950">
    <property type="entry name" value="NagB/RpiA/CoA transferase-like"/>
    <property type="match status" value="1"/>
</dbReference>
<sequence>MKVLILPDEQSASLYIARLVKKEIEAKADLRLGLTPCDQLWPCYQHLVEFDNRKEISFHQVRFFATDEFVGYGPDNPLSNAFFLWSRFLCRLDLKKENVFLLNGAASNPASECIAYENILKKVGGVDLGVVGLGIRGEVGRNEPSSSLGSRCRIKILDPMELERDGRFSMHSSHPISSLTVGVATLMAARKIILVALGGGRAMAIARALEGPLTSMVTASVFQRHPDCTVVLDREATIHLKKKNAYEEINAT</sequence>
<name>A0A1V5MIT5_UNCT6</name>
<protein>
    <submittedName>
        <fullName evidence="3">Glucosamine-6-phosphate deaminase</fullName>
        <ecNumber evidence="3">3.5.99.6</ecNumber>
    </submittedName>
</protein>
<dbReference type="EMBL" id="MWAK01000073">
    <property type="protein sequence ID" value="OPZ92721.1"/>
    <property type="molecule type" value="Genomic_DNA"/>
</dbReference>
<dbReference type="PANTHER" id="PTHR11280">
    <property type="entry name" value="GLUCOSAMINE-6-PHOSPHATE ISOMERASE"/>
    <property type="match status" value="1"/>
</dbReference>
<reference evidence="3" key="1">
    <citation type="submission" date="2017-02" db="EMBL/GenBank/DDBJ databases">
        <title>Delving into the versatile metabolic prowess of the omnipresent phylum Bacteroidetes.</title>
        <authorList>
            <person name="Nobu M.K."/>
            <person name="Mei R."/>
            <person name="Narihiro T."/>
            <person name="Kuroda K."/>
            <person name="Liu W.-T."/>
        </authorList>
    </citation>
    <scope>NUCLEOTIDE SEQUENCE</scope>
    <source>
        <strain evidence="3">ADurb.Bin417</strain>
    </source>
</reference>
<proteinExistence type="predicted"/>
<dbReference type="Pfam" id="PF01182">
    <property type="entry name" value="Glucosamine_iso"/>
    <property type="match status" value="1"/>
</dbReference>
<evidence type="ECO:0000313" key="3">
    <source>
        <dbReference type="EMBL" id="OPZ92721.1"/>
    </source>
</evidence>
<dbReference type="GO" id="GO:0005975">
    <property type="term" value="P:carbohydrate metabolic process"/>
    <property type="evidence" value="ECO:0007669"/>
    <property type="project" value="InterPro"/>
</dbReference>
<dbReference type="GO" id="GO:0005737">
    <property type="term" value="C:cytoplasm"/>
    <property type="evidence" value="ECO:0007669"/>
    <property type="project" value="TreeGrafter"/>
</dbReference>
<dbReference type="InterPro" id="IPR006148">
    <property type="entry name" value="Glc/Gal-6P_isomerase"/>
</dbReference>
<dbReference type="GO" id="GO:0019262">
    <property type="term" value="P:N-acetylneuraminate catabolic process"/>
    <property type="evidence" value="ECO:0007669"/>
    <property type="project" value="TreeGrafter"/>
</dbReference>
<accession>A0A1V5MIT5</accession>
<dbReference type="AlphaFoldDB" id="A0A1V5MIT5"/>
<organism evidence="3">
    <name type="scientific">candidate division TA06 bacterium ADurb.Bin417</name>
    <dbReference type="NCBI Taxonomy" id="1852828"/>
    <lineage>
        <taxon>Bacteria</taxon>
        <taxon>Bacteria division TA06</taxon>
    </lineage>
</organism>